<dbReference type="InterPro" id="IPR002885">
    <property type="entry name" value="PPR_rpt"/>
</dbReference>
<dbReference type="PANTHER" id="PTHR47447">
    <property type="entry name" value="OS03G0856100 PROTEIN"/>
    <property type="match status" value="1"/>
</dbReference>
<feature type="repeat" description="PPR" evidence="2">
    <location>
        <begin position="129"/>
        <end position="163"/>
    </location>
</feature>
<gene>
    <name evidence="5" type="ORF">Ctob_006251</name>
</gene>
<dbReference type="PANTHER" id="PTHR47447:SF17">
    <property type="entry name" value="OS12G0638900 PROTEIN"/>
    <property type="match status" value="1"/>
</dbReference>
<keyword evidence="1" id="KW-0677">Repeat</keyword>
<evidence type="ECO:0000256" key="2">
    <source>
        <dbReference type="PROSITE-ProRule" id="PRU00708"/>
    </source>
</evidence>
<dbReference type="AlphaFoldDB" id="A0A0M0JGN5"/>
<dbReference type="InterPro" id="IPR011990">
    <property type="entry name" value="TPR-like_helical_dom_sf"/>
</dbReference>
<organism evidence="5 6">
    <name type="scientific">Chrysochromulina tobinii</name>
    <dbReference type="NCBI Taxonomy" id="1460289"/>
    <lineage>
        <taxon>Eukaryota</taxon>
        <taxon>Haptista</taxon>
        <taxon>Haptophyta</taxon>
        <taxon>Prymnesiophyceae</taxon>
        <taxon>Prymnesiales</taxon>
        <taxon>Chrysochromulinaceae</taxon>
        <taxon>Chrysochromulina</taxon>
    </lineage>
</organism>
<dbReference type="OrthoDB" id="185373at2759"/>
<protein>
    <recommendedName>
        <fullName evidence="4">PROP1-like PPR domain-containing protein</fullName>
    </recommendedName>
</protein>
<evidence type="ECO:0000256" key="3">
    <source>
        <dbReference type="SAM" id="MobiDB-lite"/>
    </source>
</evidence>
<feature type="repeat" description="PPR" evidence="2">
    <location>
        <begin position="166"/>
        <end position="200"/>
    </location>
</feature>
<keyword evidence="6" id="KW-1185">Reference proteome</keyword>
<dbReference type="Gene3D" id="3.30.1370.110">
    <property type="match status" value="1"/>
</dbReference>
<feature type="repeat" description="PPR" evidence="2">
    <location>
        <begin position="273"/>
        <end position="307"/>
    </location>
</feature>
<evidence type="ECO:0000259" key="4">
    <source>
        <dbReference type="Pfam" id="PF17177"/>
    </source>
</evidence>
<evidence type="ECO:0000313" key="5">
    <source>
        <dbReference type="EMBL" id="KOO25776.1"/>
    </source>
</evidence>
<comment type="caution">
    <text evidence="5">The sequence shown here is derived from an EMBL/GenBank/DDBJ whole genome shotgun (WGS) entry which is preliminary data.</text>
</comment>
<sequence>MLARLIAWQEAVDLLREQRALSYTGPELLPSYRAAITSVSRAGRWRHALKLVDELAADGVVADPICFSEAMGACRKSGQWKITLKLLADMREAGAPPDPYTTSNAIAACAAGGQWEQALELLDELEEPNAVCYNAALSACARAGRWREALTLLKRLEDGSGASAANARSYASAMTACTRGKQWQRALQLWDQMQERGIRPDGVAYGAAVAACCEGRQATRALRLVQAMRSANVRADAIVFNSALSACARNRPPLWKPARQLLRDMQRWGVPPTTVSYNAALAAAAAARNWKAALRLMVAMRAEGLTPDTTSFGTALSACERARNWQAARTVLDEARAAEAADIECFNSAISAVARGQGWKAALALLREAEVAGLPPTARSYGPVLLAARRQPKVVAKLVQDEIRPRGLRLGPFSGSAVISAFGAAKQWRAAVGALELIEEPNAACFTAAAAACGRSRQSSAALELLDRMEAVGVVPDGRALQTIAWAAARGGEYAASLATLRRLRTSDGRPLAPADSLGVALSVCESMEAIFELIRAAEASGLAVDPLTLYQVVLEGWAAGAEGTAQSPVAAAASLLRGLGDGSLPAHGDGAGDRDEALDAMIEAADDADEALDDVEAELGSRYDDDEEDEEEDAFVDNDDGGEGFAFEEDDDEGGGELWLLPVAHVEALLDRAYAKMVTAGQLSPWTAEAMLDLHGYSVALAGAAIRYVLRTLAHEHAERAALGAVDGGRCADGLVVITGRGRGSGEEGPQLGSAVLELLAHGLDPPIEARVLAGNEGRVNLDGESLQRWLKEGGRVLPKEIIE</sequence>
<feature type="compositionally biased region" description="Acidic residues" evidence="3">
    <location>
        <begin position="625"/>
        <end position="644"/>
    </location>
</feature>
<feature type="domain" description="PROP1-like PPR" evidence="4">
    <location>
        <begin position="207"/>
        <end position="339"/>
    </location>
</feature>
<dbReference type="InterPro" id="IPR036063">
    <property type="entry name" value="Smr_dom_sf"/>
</dbReference>
<evidence type="ECO:0000313" key="6">
    <source>
        <dbReference type="Proteomes" id="UP000037460"/>
    </source>
</evidence>
<dbReference type="SUPFAM" id="SSF160443">
    <property type="entry name" value="SMR domain-like"/>
    <property type="match status" value="1"/>
</dbReference>
<dbReference type="InterPro" id="IPR033443">
    <property type="entry name" value="PROP1-like_PPR_dom"/>
</dbReference>
<dbReference type="Proteomes" id="UP000037460">
    <property type="component" value="Unassembled WGS sequence"/>
</dbReference>
<feature type="region of interest" description="Disordered" evidence="3">
    <location>
        <begin position="622"/>
        <end position="644"/>
    </location>
</feature>
<proteinExistence type="predicted"/>
<feature type="repeat" description="PPR" evidence="2">
    <location>
        <begin position="236"/>
        <end position="272"/>
    </location>
</feature>
<feature type="repeat" description="PPR" evidence="2">
    <location>
        <begin position="442"/>
        <end position="476"/>
    </location>
</feature>
<dbReference type="Pfam" id="PF17177">
    <property type="entry name" value="PPR_long"/>
    <property type="match status" value="1"/>
</dbReference>
<reference evidence="6" key="1">
    <citation type="journal article" date="2015" name="PLoS Genet.">
        <title>Genome Sequence and Transcriptome Analyses of Chrysochromulina tobin: Metabolic Tools for Enhanced Algal Fitness in the Prominent Order Prymnesiales (Haptophyceae).</title>
        <authorList>
            <person name="Hovde B.T."/>
            <person name="Deodato C.R."/>
            <person name="Hunsperger H.M."/>
            <person name="Ryken S.A."/>
            <person name="Yost W."/>
            <person name="Jha R.K."/>
            <person name="Patterson J."/>
            <person name="Monnat R.J. Jr."/>
            <person name="Barlow S.B."/>
            <person name="Starkenburg S.R."/>
            <person name="Cattolico R.A."/>
        </authorList>
    </citation>
    <scope>NUCLEOTIDE SEQUENCE</scope>
    <source>
        <strain evidence="6">CCMP291</strain>
    </source>
</reference>
<dbReference type="Gene3D" id="1.25.40.10">
    <property type="entry name" value="Tetratricopeptide repeat domain"/>
    <property type="match status" value="3"/>
</dbReference>
<dbReference type="EMBL" id="JWZX01002931">
    <property type="protein sequence ID" value="KOO25776.1"/>
    <property type="molecule type" value="Genomic_DNA"/>
</dbReference>
<dbReference type="Pfam" id="PF01535">
    <property type="entry name" value="PPR"/>
    <property type="match status" value="5"/>
</dbReference>
<accession>A0A0M0JGN5</accession>
<dbReference type="PROSITE" id="PS51375">
    <property type="entry name" value="PPR"/>
    <property type="match status" value="6"/>
</dbReference>
<dbReference type="NCBIfam" id="TIGR00756">
    <property type="entry name" value="PPR"/>
    <property type="match status" value="3"/>
</dbReference>
<feature type="repeat" description="PPR" evidence="2">
    <location>
        <begin position="63"/>
        <end position="97"/>
    </location>
</feature>
<evidence type="ECO:0000256" key="1">
    <source>
        <dbReference type="ARBA" id="ARBA00022737"/>
    </source>
</evidence>
<name>A0A0M0JGN5_9EUKA</name>